<evidence type="ECO:0000313" key="3">
    <source>
        <dbReference type="EMBL" id="KAK3916754.1"/>
    </source>
</evidence>
<accession>A0AAE1H8F5</accession>
<dbReference type="EMBL" id="JAHWGI010000585">
    <property type="protein sequence ID" value="KAK3916754.1"/>
    <property type="molecule type" value="Genomic_DNA"/>
</dbReference>
<dbReference type="Proteomes" id="UP001219518">
    <property type="component" value="Unassembled WGS sequence"/>
</dbReference>
<dbReference type="InterPro" id="IPR043502">
    <property type="entry name" value="DNA/RNA_pol_sf"/>
</dbReference>
<evidence type="ECO:0000256" key="1">
    <source>
        <dbReference type="SAM" id="MobiDB-lite"/>
    </source>
</evidence>
<evidence type="ECO:0000259" key="2">
    <source>
        <dbReference type="PROSITE" id="PS50878"/>
    </source>
</evidence>
<dbReference type="SUPFAM" id="SSF56672">
    <property type="entry name" value="DNA/RNA polymerases"/>
    <property type="match status" value="1"/>
</dbReference>
<dbReference type="Gene3D" id="3.30.70.270">
    <property type="match status" value="1"/>
</dbReference>
<dbReference type="InterPro" id="IPR043128">
    <property type="entry name" value="Rev_trsase/Diguanyl_cyclase"/>
</dbReference>
<sequence length="863" mass="95422">TAGDSRRTRWQKDWISRLEETETAADPWAAFQRTLSELTESLKPAPEGAKKSAPPRKKPVHGRGGAHRGRRGRGGRPFTSRRPQYDPDEARMLQQLYRRDAKKAMRTIRGESSPFCTIDPTTIVEYFSEVYSPRDGSAGPPPFPEAGFGPRHCQPPGLSVPPTPMEVERVLRRCPNTAPGPDGVSYATWRRRDAGGHVLARIFELCLKYGQFPEAWKRSNTILIFKKGDPTDLSNWRPIALSDCAGKVLCSILADRLGKWAARTSLLSWEQKGFTQAEGCLEHNFVLQECIEDAGQRGSEICVAWLDLANAFGSVPHLSVLSALRRAGLAQDETSLIQDLYSSSATRVRHADGFTEPIRFGAGVRQGCPLSPVLFNIVMEAIIRTAKIGNQGYPLRGTPVSVLCYADDAVLVAPDPTTLQQMLDRVVTTADWLGLKFKPSKCASLHVKAKKTLRTDFQVGGATIHALNQGESYQHLGVPTGFRVDATPRAAAERLEEEALKVLGSLLAPWQKIHALKTFILPQLDFSLRTARVRKTAFKNLDRAIVQGVKDVFSLPQRAGAELVYLPPSWGGAGILSLEHYIDICSLCHAFQLLTCPDPVVASLALSGLSIAAKHKMRLGRGATPAEGAAYLTGGGEAMSGLASSVWSCARAATLRLQATIPELRWEYCEARESFEIHLPGLKQPVKIEAASRSRLSSSLRLAVQLFFQRRLHGKPDQGRTPRVSTMNAVSNHFLYDGRYTRFADWRFIFRARLGVLPINGCMRWRQDPAARRCRRGCAFDETTAHVLNHCPASLAAGTRRHNAVLSRLEAALKEKKNIIVRVNQQVPFDLLTPGVLPGQNIVRQRPDLVVINQAERRISYVD</sequence>
<organism evidence="3 4">
    <name type="scientific">Frankliniella fusca</name>
    <dbReference type="NCBI Taxonomy" id="407009"/>
    <lineage>
        <taxon>Eukaryota</taxon>
        <taxon>Metazoa</taxon>
        <taxon>Ecdysozoa</taxon>
        <taxon>Arthropoda</taxon>
        <taxon>Hexapoda</taxon>
        <taxon>Insecta</taxon>
        <taxon>Pterygota</taxon>
        <taxon>Neoptera</taxon>
        <taxon>Paraneoptera</taxon>
        <taxon>Thysanoptera</taxon>
        <taxon>Terebrantia</taxon>
        <taxon>Thripoidea</taxon>
        <taxon>Thripidae</taxon>
        <taxon>Frankliniella</taxon>
    </lineage>
</organism>
<dbReference type="GO" id="GO:0071897">
    <property type="term" value="P:DNA biosynthetic process"/>
    <property type="evidence" value="ECO:0007669"/>
    <property type="project" value="UniProtKB-ARBA"/>
</dbReference>
<keyword evidence="4" id="KW-1185">Reference proteome</keyword>
<proteinExistence type="predicted"/>
<feature type="compositionally biased region" description="Basic residues" evidence="1">
    <location>
        <begin position="53"/>
        <end position="74"/>
    </location>
</feature>
<protein>
    <recommendedName>
        <fullName evidence="2">Reverse transcriptase domain-containing protein</fullName>
    </recommendedName>
</protein>
<evidence type="ECO:0000313" key="4">
    <source>
        <dbReference type="Proteomes" id="UP001219518"/>
    </source>
</evidence>
<dbReference type="Pfam" id="PF00078">
    <property type="entry name" value="RVT_1"/>
    <property type="match status" value="1"/>
</dbReference>
<gene>
    <name evidence="3" type="ORF">KUF71_025853</name>
</gene>
<reference evidence="3" key="1">
    <citation type="submission" date="2021-07" db="EMBL/GenBank/DDBJ databases">
        <authorList>
            <person name="Catto M.A."/>
            <person name="Jacobson A."/>
            <person name="Kennedy G."/>
            <person name="Labadie P."/>
            <person name="Hunt B.G."/>
            <person name="Srinivasan R."/>
        </authorList>
    </citation>
    <scope>NUCLEOTIDE SEQUENCE</scope>
    <source>
        <strain evidence="3">PL_HMW_Pooled</strain>
        <tissue evidence="3">Head</tissue>
    </source>
</reference>
<dbReference type="CDD" id="cd01650">
    <property type="entry name" value="RT_nLTR_like"/>
    <property type="match status" value="1"/>
</dbReference>
<feature type="non-terminal residue" evidence="3">
    <location>
        <position position="863"/>
    </location>
</feature>
<feature type="region of interest" description="Disordered" evidence="1">
    <location>
        <begin position="36"/>
        <end position="90"/>
    </location>
</feature>
<feature type="domain" description="Reverse transcriptase" evidence="2">
    <location>
        <begin position="205"/>
        <end position="464"/>
    </location>
</feature>
<dbReference type="InterPro" id="IPR000477">
    <property type="entry name" value="RT_dom"/>
</dbReference>
<dbReference type="PANTHER" id="PTHR19446">
    <property type="entry name" value="REVERSE TRANSCRIPTASES"/>
    <property type="match status" value="1"/>
</dbReference>
<name>A0AAE1H8F5_9NEOP</name>
<dbReference type="AlphaFoldDB" id="A0AAE1H8F5"/>
<reference evidence="3" key="2">
    <citation type="journal article" date="2023" name="BMC Genomics">
        <title>Pest status, molecular evolution, and epigenetic factors derived from the genome assembly of Frankliniella fusca, a thysanopteran phytovirus vector.</title>
        <authorList>
            <person name="Catto M.A."/>
            <person name="Labadie P.E."/>
            <person name="Jacobson A.L."/>
            <person name="Kennedy G.G."/>
            <person name="Srinivasan R."/>
            <person name="Hunt B.G."/>
        </authorList>
    </citation>
    <scope>NUCLEOTIDE SEQUENCE</scope>
    <source>
        <strain evidence="3">PL_HMW_Pooled</strain>
    </source>
</reference>
<comment type="caution">
    <text evidence="3">The sequence shown here is derived from an EMBL/GenBank/DDBJ whole genome shotgun (WGS) entry which is preliminary data.</text>
</comment>
<dbReference type="PROSITE" id="PS50878">
    <property type="entry name" value="RT_POL"/>
    <property type="match status" value="1"/>
</dbReference>
<feature type="non-terminal residue" evidence="3">
    <location>
        <position position="1"/>
    </location>
</feature>